<evidence type="ECO:0000256" key="3">
    <source>
        <dbReference type="ARBA" id="ARBA00023125"/>
    </source>
</evidence>
<dbReference type="Gene3D" id="6.10.140.920">
    <property type="match status" value="2"/>
</dbReference>
<evidence type="ECO:0000256" key="4">
    <source>
        <dbReference type="ARBA" id="ARBA00023163"/>
    </source>
</evidence>
<feature type="domain" description="MADS-box" evidence="7">
    <location>
        <begin position="235"/>
        <end position="295"/>
    </location>
</feature>
<dbReference type="Pfam" id="PF00319">
    <property type="entry name" value="SRF-TF"/>
    <property type="match status" value="2"/>
</dbReference>
<dbReference type="Proteomes" id="UP000323000">
    <property type="component" value="Chromosome 12"/>
</dbReference>
<dbReference type="GO" id="GO:0000981">
    <property type="term" value="F:DNA-binding transcription factor activity, RNA polymerase II-specific"/>
    <property type="evidence" value="ECO:0007669"/>
    <property type="project" value="TreeGrafter"/>
</dbReference>
<dbReference type="GO" id="GO:0005634">
    <property type="term" value="C:nucleus"/>
    <property type="evidence" value="ECO:0007669"/>
    <property type="project" value="UniProtKB-SubCell"/>
</dbReference>
<evidence type="ECO:0000256" key="6">
    <source>
        <dbReference type="SAM" id="Coils"/>
    </source>
</evidence>
<comment type="caution">
    <text evidence="8">The sequence shown here is derived from an EMBL/GenBank/DDBJ whole genome shotgun (WGS) entry which is preliminary data.</text>
</comment>
<dbReference type="PANTHER" id="PTHR11945">
    <property type="entry name" value="MADS BOX PROTEIN"/>
    <property type="match status" value="1"/>
</dbReference>
<dbReference type="AlphaFoldDB" id="A0A5C7GWK1"/>
<evidence type="ECO:0000313" key="8">
    <source>
        <dbReference type="EMBL" id="TXG48951.1"/>
    </source>
</evidence>
<dbReference type="InterPro" id="IPR002100">
    <property type="entry name" value="TF_MADSbox"/>
</dbReference>
<keyword evidence="6" id="KW-0175">Coiled coil</keyword>
<keyword evidence="2" id="KW-0805">Transcription regulation</keyword>
<dbReference type="SUPFAM" id="SSF55455">
    <property type="entry name" value="SRF-like"/>
    <property type="match status" value="2"/>
</dbReference>
<dbReference type="FunFam" id="3.40.1810.10:FF:000006">
    <property type="entry name" value="Agamous-like MADS-box protein AGL62"/>
    <property type="match status" value="2"/>
</dbReference>
<evidence type="ECO:0000313" key="9">
    <source>
        <dbReference type="Proteomes" id="UP000323000"/>
    </source>
</evidence>
<keyword evidence="4" id="KW-0804">Transcription</keyword>
<evidence type="ECO:0000259" key="7">
    <source>
        <dbReference type="PROSITE" id="PS50066"/>
    </source>
</evidence>
<evidence type="ECO:0000256" key="2">
    <source>
        <dbReference type="ARBA" id="ARBA00023015"/>
    </source>
</evidence>
<dbReference type="CDD" id="cd00265">
    <property type="entry name" value="MADS_MEF2_like"/>
    <property type="match status" value="2"/>
</dbReference>
<keyword evidence="5" id="KW-0539">Nucleus</keyword>
<dbReference type="PROSITE" id="PS50066">
    <property type="entry name" value="MADS_BOX_2"/>
    <property type="match status" value="2"/>
</dbReference>
<gene>
    <name evidence="8" type="ORF">EZV62_024826</name>
</gene>
<feature type="coiled-coil region" evidence="6">
    <location>
        <begin position="98"/>
        <end position="177"/>
    </location>
</feature>
<keyword evidence="3" id="KW-0238">DNA-binding</keyword>
<dbReference type="GO" id="GO:0046983">
    <property type="term" value="F:protein dimerization activity"/>
    <property type="evidence" value="ECO:0007669"/>
    <property type="project" value="InterPro"/>
</dbReference>
<keyword evidence="9" id="KW-1185">Reference proteome</keyword>
<dbReference type="PANTHER" id="PTHR11945:SF629">
    <property type="entry name" value="OS02G0164450 PROTEIN"/>
    <property type="match status" value="1"/>
</dbReference>
<reference evidence="9" key="1">
    <citation type="journal article" date="2019" name="Gigascience">
        <title>De novo genome assembly of the endangered Acer yangbiense, a plant species with extremely small populations endemic to Yunnan Province, China.</title>
        <authorList>
            <person name="Yang J."/>
            <person name="Wariss H.M."/>
            <person name="Tao L."/>
            <person name="Zhang R."/>
            <person name="Yun Q."/>
            <person name="Hollingsworth P."/>
            <person name="Dao Z."/>
            <person name="Luo G."/>
            <person name="Guo H."/>
            <person name="Ma Y."/>
            <person name="Sun W."/>
        </authorList>
    </citation>
    <scope>NUCLEOTIDE SEQUENCE [LARGE SCALE GENOMIC DNA]</scope>
    <source>
        <strain evidence="9">cv. Malutang</strain>
    </source>
</reference>
<comment type="subcellular location">
    <subcellularLocation>
        <location evidence="1">Nucleus</location>
    </subcellularLocation>
</comment>
<dbReference type="InterPro" id="IPR033896">
    <property type="entry name" value="MEF2-like_N"/>
</dbReference>
<feature type="coiled-coil region" evidence="6">
    <location>
        <begin position="323"/>
        <end position="395"/>
    </location>
</feature>
<accession>A0A5C7GWK1</accession>
<proteinExistence type="predicted"/>
<evidence type="ECO:0000256" key="5">
    <source>
        <dbReference type="ARBA" id="ARBA00023242"/>
    </source>
</evidence>
<evidence type="ECO:0000256" key="1">
    <source>
        <dbReference type="ARBA" id="ARBA00004123"/>
    </source>
</evidence>
<name>A0A5C7GWK1_9ROSI</name>
<feature type="domain" description="MADS-box" evidence="7">
    <location>
        <begin position="10"/>
        <end position="70"/>
    </location>
</feature>
<protein>
    <recommendedName>
        <fullName evidence="7">MADS-box domain-containing protein</fullName>
    </recommendedName>
</protein>
<dbReference type="SMART" id="SM00432">
    <property type="entry name" value="MADS"/>
    <property type="match status" value="2"/>
</dbReference>
<dbReference type="Gene3D" id="3.40.1810.10">
    <property type="entry name" value="Transcription factor, MADS-box"/>
    <property type="match status" value="2"/>
</dbReference>
<organism evidence="8 9">
    <name type="scientific">Acer yangbiense</name>
    <dbReference type="NCBI Taxonomy" id="1000413"/>
    <lineage>
        <taxon>Eukaryota</taxon>
        <taxon>Viridiplantae</taxon>
        <taxon>Streptophyta</taxon>
        <taxon>Embryophyta</taxon>
        <taxon>Tracheophyta</taxon>
        <taxon>Spermatophyta</taxon>
        <taxon>Magnoliopsida</taxon>
        <taxon>eudicotyledons</taxon>
        <taxon>Gunneridae</taxon>
        <taxon>Pentapetalae</taxon>
        <taxon>rosids</taxon>
        <taxon>malvids</taxon>
        <taxon>Sapindales</taxon>
        <taxon>Sapindaceae</taxon>
        <taxon>Hippocastanoideae</taxon>
        <taxon>Acereae</taxon>
        <taxon>Acer</taxon>
    </lineage>
</organism>
<dbReference type="GO" id="GO:0045944">
    <property type="term" value="P:positive regulation of transcription by RNA polymerase II"/>
    <property type="evidence" value="ECO:0007669"/>
    <property type="project" value="InterPro"/>
</dbReference>
<dbReference type="PRINTS" id="PR00404">
    <property type="entry name" value="MADSDOMAIN"/>
</dbReference>
<dbReference type="OrthoDB" id="1898716at2759"/>
<dbReference type="InterPro" id="IPR036879">
    <property type="entry name" value="TF_MADSbox_sf"/>
</dbReference>
<dbReference type="GO" id="GO:0000978">
    <property type="term" value="F:RNA polymerase II cis-regulatory region sequence-specific DNA binding"/>
    <property type="evidence" value="ECO:0007669"/>
    <property type="project" value="TreeGrafter"/>
</dbReference>
<sequence>MEKMIKKPCMGRQKISLVKISKKNHLQVTFSKRRTGLFKKASELATLCGVEIGIIVFSPANKAFSFGHPDVESIIDRFLSRNPQPDSGVNRLIEAHRNANIHELNMELTQVLNQLEAERKREEALDKMRKAGRKQCWWESPITELGSCELEQLRMALEELKKKVAEQANKILVESNNTSPFFKVNAYENETKPNDQSSVDASNMYILGYSYKYGLHFSFSLKSLAMEKMNKKPCMGRQKISLVKISKKNHLQVTFSKRRTGLFKKASELATLCGVEIGIIVFSPANKAFSFGHPDVESIIDRFLSQNPRPDSGVNRLIEAHRNANIHKLNMELTDVLKQLEDERKRAEALDEMRKASRKQCWWESPIAELGSCELEQLRMALEELKKKVAEQANKILVESTNTSPFFKVNAYENEAKPNDQSSVAATNMYTLGYSYKYGLV</sequence>
<dbReference type="EMBL" id="VAHF01000012">
    <property type="protein sequence ID" value="TXG48951.1"/>
    <property type="molecule type" value="Genomic_DNA"/>
</dbReference>